<evidence type="ECO:0000313" key="4">
    <source>
        <dbReference type="EMBL" id="VAW96935.1"/>
    </source>
</evidence>
<dbReference type="InterPro" id="IPR011075">
    <property type="entry name" value="TetR_C"/>
</dbReference>
<protein>
    <recommendedName>
        <fullName evidence="3">Tetracyclin repressor-like C-terminal domain-containing protein</fullName>
    </recommendedName>
</protein>
<proteinExistence type="predicted"/>
<gene>
    <name evidence="4" type="ORF">MNBD_GAMMA21-2937</name>
</gene>
<evidence type="ECO:0000259" key="3">
    <source>
        <dbReference type="Pfam" id="PF16925"/>
    </source>
</evidence>
<feature type="domain" description="Tetracyclin repressor-like C-terminal" evidence="3">
    <location>
        <begin position="53"/>
        <end position="126"/>
    </location>
</feature>
<organism evidence="4">
    <name type="scientific">hydrothermal vent metagenome</name>
    <dbReference type="NCBI Taxonomy" id="652676"/>
    <lineage>
        <taxon>unclassified sequences</taxon>
        <taxon>metagenomes</taxon>
        <taxon>ecological metagenomes</taxon>
    </lineage>
</organism>
<dbReference type="Gene3D" id="1.10.357.10">
    <property type="entry name" value="Tetracycline Repressor, domain 2"/>
    <property type="match status" value="1"/>
</dbReference>
<keyword evidence="1" id="KW-0805">Transcription regulation</keyword>
<dbReference type="SUPFAM" id="SSF48498">
    <property type="entry name" value="Tetracyclin repressor-like, C-terminal domain"/>
    <property type="match status" value="1"/>
</dbReference>
<dbReference type="AlphaFoldDB" id="A0A3B0ZTQ2"/>
<dbReference type="InterPro" id="IPR036271">
    <property type="entry name" value="Tet_transcr_reg_TetR-rel_C_sf"/>
</dbReference>
<dbReference type="Pfam" id="PF16925">
    <property type="entry name" value="TetR_C_13"/>
    <property type="match status" value="1"/>
</dbReference>
<dbReference type="PANTHER" id="PTHR47506:SF10">
    <property type="entry name" value="TRANSCRIPTIONAL REGULATORY PROTEIN"/>
    <property type="match status" value="1"/>
</dbReference>
<feature type="non-terminal residue" evidence="4">
    <location>
        <position position="1"/>
    </location>
</feature>
<evidence type="ECO:0000256" key="1">
    <source>
        <dbReference type="ARBA" id="ARBA00023015"/>
    </source>
</evidence>
<dbReference type="EMBL" id="UOFR01000041">
    <property type="protein sequence ID" value="VAW96935.1"/>
    <property type="molecule type" value="Genomic_DNA"/>
</dbReference>
<evidence type="ECO:0000256" key="2">
    <source>
        <dbReference type="ARBA" id="ARBA00023163"/>
    </source>
</evidence>
<name>A0A3B0ZTQ2_9ZZZZ</name>
<dbReference type="PANTHER" id="PTHR47506">
    <property type="entry name" value="TRANSCRIPTIONAL REGULATORY PROTEIN"/>
    <property type="match status" value="1"/>
</dbReference>
<keyword evidence="2" id="KW-0804">Transcription</keyword>
<accession>A0A3B0ZTQ2</accession>
<reference evidence="4" key="1">
    <citation type="submission" date="2018-06" db="EMBL/GenBank/DDBJ databases">
        <authorList>
            <person name="Zhirakovskaya E."/>
        </authorList>
    </citation>
    <scope>NUCLEOTIDE SEQUENCE</scope>
</reference>
<sequence length="145" mass="16460">GNKYDLYVASMDRYIDTSIELFRQTLENTGPALGSLQTLFQNLILNSLQSGMYGCFINNTAVELGVHDQALAKKIRDVWDQFEDVFTQIIQRAIDNGELKPDIDVQLTAQLLNTHLQGLIVQSKTSISKKKLFDSIDLIFRLIHE</sequence>